<dbReference type="InterPro" id="IPR051681">
    <property type="entry name" value="Ser/Thr_Kinases-Pseudokinases"/>
</dbReference>
<dbReference type="AlphaFoldDB" id="A0A9P6MAW8"/>
<dbReference type="GO" id="GO:0004674">
    <property type="term" value="F:protein serine/threonine kinase activity"/>
    <property type="evidence" value="ECO:0007669"/>
    <property type="project" value="TreeGrafter"/>
</dbReference>
<dbReference type="SMART" id="SM00220">
    <property type="entry name" value="S_TKc"/>
    <property type="match status" value="1"/>
</dbReference>
<evidence type="ECO:0000259" key="1">
    <source>
        <dbReference type="PROSITE" id="PS50011"/>
    </source>
</evidence>
<evidence type="ECO:0000313" key="3">
    <source>
        <dbReference type="Proteomes" id="UP000749646"/>
    </source>
</evidence>
<dbReference type="OrthoDB" id="6718656at2759"/>
<evidence type="ECO:0000313" key="2">
    <source>
        <dbReference type="EMBL" id="KAF9986365.1"/>
    </source>
</evidence>
<dbReference type="InterPro" id="IPR011009">
    <property type="entry name" value="Kinase-like_dom_sf"/>
</dbReference>
<keyword evidence="3" id="KW-1185">Reference proteome</keyword>
<organism evidence="2 3">
    <name type="scientific">Modicella reniformis</name>
    <dbReference type="NCBI Taxonomy" id="1440133"/>
    <lineage>
        <taxon>Eukaryota</taxon>
        <taxon>Fungi</taxon>
        <taxon>Fungi incertae sedis</taxon>
        <taxon>Mucoromycota</taxon>
        <taxon>Mortierellomycotina</taxon>
        <taxon>Mortierellomycetes</taxon>
        <taxon>Mortierellales</taxon>
        <taxon>Mortierellaceae</taxon>
        <taxon>Modicella</taxon>
    </lineage>
</organism>
<gene>
    <name evidence="2" type="ORF">BGZ65_007872</name>
</gene>
<dbReference type="Proteomes" id="UP000749646">
    <property type="component" value="Unassembled WGS sequence"/>
</dbReference>
<feature type="domain" description="Protein kinase" evidence="1">
    <location>
        <begin position="1"/>
        <end position="309"/>
    </location>
</feature>
<dbReference type="SUPFAM" id="SSF56112">
    <property type="entry name" value="Protein kinase-like (PK-like)"/>
    <property type="match status" value="1"/>
</dbReference>
<dbReference type="PANTHER" id="PTHR44329">
    <property type="entry name" value="SERINE/THREONINE-PROTEIN KINASE TNNI3K-RELATED"/>
    <property type="match status" value="1"/>
</dbReference>
<accession>A0A9P6MAW8</accession>
<dbReference type="Gene3D" id="1.10.510.10">
    <property type="entry name" value="Transferase(Phosphotransferase) domain 1"/>
    <property type="match status" value="1"/>
</dbReference>
<dbReference type="GO" id="GO:0005524">
    <property type="term" value="F:ATP binding"/>
    <property type="evidence" value="ECO:0007669"/>
    <property type="project" value="InterPro"/>
</dbReference>
<dbReference type="PROSITE" id="PS50011">
    <property type="entry name" value="PROTEIN_KINASE_DOM"/>
    <property type="match status" value="1"/>
</dbReference>
<dbReference type="EMBL" id="JAAAHW010003235">
    <property type="protein sequence ID" value="KAF9986365.1"/>
    <property type="molecule type" value="Genomic_DNA"/>
</dbReference>
<comment type="caution">
    <text evidence="2">The sequence shown here is derived from an EMBL/GenBank/DDBJ whole genome shotgun (WGS) entry which is preliminary data.</text>
</comment>
<dbReference type="InterPro" id="IPR000719">
    <property type="entry name" value="Prot_kinase_dom"/>
</dbReference>
<sequence>MASRSNEQAKATTVLNTFTSKSYIIQKVQVNGVEEVHKELDPNMPLNSERDEASKRLKNEHDTYSHLKGSCTNRIVNMRRKHEKHNDQQVCRLEMEFVGPTLEERLNDKRQPALEDSEKKKIILEIAEGLQYIHSKKVVHADINTSNILLKGNKYDVKIKGFGASRIKTNNNTEDSDMYDLGMLIKEMYQGETKMMPPIIKKCYDLCQRGSACRPANVINELNDQKNIKLTGRRPDPPKAIQRQSRLVRTLDITVGLSQKHTALKFLNLASLAVHHQVWHPEIMQMITEHSSLSRLVLSKVRDDLQPILWEKLLGFHNLRDLTVLATTMGENEIDMFWQL</sequence>
<name>A0A9P6MAW8_9FUNG</name>
<protein>
    <recommendedName>
        <fullName evidence="1">Protein kinase domain-containing protein</fullName>
    </recommendedName>
</protein>
<proteinExistence type="predicted"/>
<dbReference type="Pfam" id="PF00069">
    <property type="entry name" value="Pkinase"/>
    <property type="match status" value="1"/>
</dbReference>
<reference evidence="2" key="1">
    <citation type="journal article" date="2020" name="Fungal Divers.">
        <title>Resolving the Mortierellaceae phylogeny through synthesis of multi-gene phylogenetics and phylogenomics.</title>
        <authorList>
            <person name="Vandepol N."/>
            <person name="Liber J."/>
            <person name="Desiro A."/>
            <person name="Na H."/>
            <person name="Kennedy M."/>
            <person name="Barry K."/>
            <person name="Grigoriev I.V."/>
            <person name="Miller A.N."/>
            <person name="O'Donnell K."/>
            <person name="Stajich J.E."/>
            <person name="Bonito G."/>
        </authorList>
    </citation>
    <scope>NUCLEOTIDE SEQUENCE</scope>
    <source>
        <strain evidence="2">MES-2147</strain>
    </source>
</reference>